<feature type="non-terminal residue" evidence="1">
    <location>
        <position position="119"/>
    </location>
</feature>
<protein>
    <submittedName>
        <fullName evidence="1">Uncharacterized protein</fullName>
    </submittedName>
</protein>
<reference evidence="1" key="1">
    <citation type="journal article" date="2014" name="Front. Microbiol.">
        <title>High frequency of phylogenetically diverse reductive dehalogenase-homologous genes in deep subseafloor sedimentary metagenomes.</title>
        <authorList>
            <person name="Kawai M."/>
            <person name="Futagami T."/>
            <person name="Toyoda A."/>
            <person name="Takaki Y."/>
            <person name="Nishi S."/>
            <person name="Hori S."/>
            <person name="Arai W."/>
            <person name="Tsubouchi T."/>
            <person name="Morono Y."/>
            <person name="Uchiyama I."/>
            <person name="Ito T."/>
            <person name="Fujiyama A."/>
            <person name="Inagaki F."/>
            <person name="Takami H."/>
        </authorList>
    </citation>
    <scope>NUCLEOTIDE SEQUENCE</scope>
    <source>
        <strain evidence="1">Expedition CK06-06</strain>
    </source>
</reference>
<dbReference type="AlphaFoldDB" id="X1D839"/>
<proteinExistence type="predicted"/>
<organism evidence="1">
    <name type="scientific">marine sediment metagenome</name>
    <dbReference type="NCBI Taxonomy" id="412755"/>
    <lineage>
        <taxon>unclassified sequences</taxon>
        <taxon>metagenomes</taxon>
        <taxon>ecological metagenomes</taxon>
    </lineage>
</organism>
<evidence type="ECO:0000313" key="1">
    <source>
        <dbReference type="EMBL" id="GAH04445.1"/>
    </source>
</evidence>
<gene>
    <name evidence="1" type="ORF">S01H4_42212</name>
</gene>
<dbReference type="EMBL" id="BART01023162">
    <property type="protein sequence ID" value="GAH04445.1"/>
    <property type="molecule type" value="Genomic_DNA"/>
</dbReference>
<sequence>MKIQIISGPIGVDHPSVKRVLEIAEEIMRKNKILNIENLYNLAKKRLKIPRNGLLSIIQILINKKILIEGSKFSKETVLSNHIRNGIYNYIRIHPGVHFSILRKKALPEEKGSSGQLVW</sequence>
<comment type="caution">
    <text evidence="1">The sequence shown here is derived from an EMBL/GenBank/DDBJ whole genome shotgun (WGS) entry which is preliminary data.</text>
</comment>
<name>X1D839_9ZZZZ</name>
<accession>X1D839</accession>